<name>A0ABP6Z529_9ACTN</name>
<keyword evidence="2" id="KW-0812">Transmembrane</keyword>
<gene>
    <name evidence="3" type="ORF">GCM10022295_92350</name>
</gene>
<keyword evidence="2" id="KW-1133">Transmembrane helix</keyword>
<proteinExistence type="predicted"/>
<evidence type="ECO:0000256" key="1">
    <source>
        <dbReference type="SAM" id="MobiDB-lite"/>
    </source>
</evidence>
<dbReference type="Proteomes" id="UP001500707">
    <property type="component" value="Unassembled WGS sequence"/>
</dbReference>
<evidence type="ECO:0000313" key="3">
    <source>
        <dbReference type="EMBL" id="GAA3597237.1"/>
    </source>
</evidence>
<reference evidence="4" key="1">
    <citation type="journal article" date="2019" name="Int. J. Syst. Evol. Microbiol.">
        <title>The Global Catalogue of Microorganisms (GCM) 10K type strain sequencing project: providing services to taxonomists for standard genome sequencing and annotation.</title>
        <authorList>
            <consortium name="The Broad Institute Genomics Platform"/>
            <consortium name="The Broad Institute Genome Sequencing Center for Infectious Disease"/>
            <person name="Wu L."/>
            <person name="Ma J."/>
        </authorList>
    </citation>
    <scope>NUCLEOTIDE SEQUENCE [LARGE SCALE GENOMIC DNA]</scope>
    <source>
        <strain evidence="4">JCM 17656</strain>
    </source>
</reference>
<protein>
    <submittedName>
        <fullName evidence="3">Uncharacterized protein</fullName>
    </submittedName>
</protein>
<organism evidence="3 4">
    <name type="scientific">Streptomyces osmaniensis</name>
    <dbReference type="NCBI Taxonomy" id="593134"/>
    <lineage>
        <taxon>Bacteria</taxon>
        <taxon>Bacillati</taxon>
        <taxon>Actinomycetota</taxon>
        <taxon>Actinomycetes</taxon>
        <taxon>Kitasatosporales</taxon>
        <taxon>Streptomycetaceae</taxon>
        <taxon>Streptomyces</taxon>
    </lineage>
</organism>
<evidence type="ECO:0000256" key="2">
    <source>
        <dbReference type="SAM" id="Phobius"/>
    </source>
</evidence>
<sequence>MNTPARLVVILIAALLVSAAAGLVAQAGGTLTERFWLAADWTAWPPPLRQLAGKHIRARQRRWDQANAEYKQQREQLARDRARGRIRDKDSLIAASRSMVRIGQERPERPTWMGDRLNAVVVRFDREYQLDVSTVWAALWLTLPDTDRSEIRTARESLTRATTLTSWGLLYLVVGALWWPGLIIAAATCATGWRRARTATDTYAQLVEATTRLHTASLASQLGIEQPHSMTPQAGANLTHLLQGKGHLIPTHTVEGHTPMTADTQRPERSPVPQAKPGKMASLRRLLGKHRRRT</sequence>
<comment type="caution">
    <text evidence="3">The sequence shown here is derived from an EMBL/GenBank/DDBJ whole genome shotgun (WGS) entry which is preliminary data.</text>
</comment>
<evidence type="ECO:0000313" key="4">
    <source>
        <dbReference type="Proteomes" id="UP001500707"/>
    </source>
</evidence>
<accession>A0ABP6Z529</accession>
<dbReference type="EMBL" id="BAABCE010000046">
    <property type="protein sequence ID" value="GAA3597237.1"/>
    <property type="molecule type" value="Genomic_DNA"/>
</dbReference>
<keyword evidence="2" id="KW-0472">Membrane</keyword>
<keyword evidence="4" id="KW-1185">Reference proteome</keyword>
<feature type="transmembrane region" description="Helical" evidence="2">
    <location>
        <begin position="167"/>
        <end position="187"/>
    </location>
</feature>
<feature type="region of interest" description="Disordered" evidence="1">
    <location>
        <begin position="254"/>
        <end position="294"/>
    </location>
</feature>